<dbReference type="Pfam" id="PF00012">
    <property type="entry name" value="HSP70"/>
    <property type="match status" value="1"/>
</dbReference>
<sequence>MTIPAVWSDAARQKTLDAAKAAGIGPKIQTISEPEAAAVHAFATLQNKDLKIGDVYIICDAGGGTVDLITLEVTSLDPMQFREVVPGEGGLCGSAFINFGFENLMKTKFGPNEFHKFYKRSPKQWKVVMDNFDQSVKRSFDMSKARNRKRKFELPFPGMPDNSTIGIEGGMLSLTSEEIENMFEPVCRDILLLIQRQVDAATTAGHSPSGILVVGGLGRSPYLLDRINERFIGTPSTAGVKRDYDEMTGDRSSRPKSPAMTLLKPADAWTAVVRGAALGGMSNVEVVTSRKARRHYGVRYRPEFDPTKHSPSAKYWDEIKEKWKARGQMKWYIRKGDTVPANVPILNNFHRINAEEHSSVGSDLYCCDDDQAPQERRGNESKIYKLCSVDIPRRDIPGGAFRKMENSSGAKYTNLDYALGMHVGSGELRFDFRLDGRVLGHIDARFD</sequence>
<dbReference type="CDD" id="cd10170">
    <property type="entry name" value="ASKHA_NBD_HSP70"/>
    <property type="match status" value="1"/>
</dbReference>
<dbReference type="SUPFAM" id="SSF53067">
    <property type="entry name" value="Actin-like ATPase domain"/>
    <property type="match status" value="2"/>
</dbReference>
<dbReference type="InterPro" id="IPR013126">
    <property type="entry name" value="Hsp_70_fam"/>
</dbReference>
<accession>A0A6A6GQ22</accession>
<keyword evidence="2" id="KW-0067">ATP-binding</keyword>
<protein>
    <submittedName>
        <fullName evidence="3">Uncharacterized protein</fullName>
    </submittedName>
</protein>
<reference evidence="4" key="1">
    <citation type="journal article" date="2020" name="Stud. Mycol.">
        <title>101 Dothideomycetes genomes: A test case for predicting lifestyles and emergence of pathogens.</title>
        <authorList>
            <person name="Haridas S."/>
            <person name="Albert R."/>
            <person name="Binder M."/>
            <person name="Bloem J."/>
            <person name="LaButti K."/>
            <person name="Salamov A."/>
            <person name="Andreopoulos B."/>
            <person name="Baker S."/>
            <person name="Barry K."/>
            <person name="Bills G."/>
            <person name="Bluhm B."/>
            <person name="Cannon C."/>
            <person name="Castanera R."/>
            <person name="Culley D."/>
            <person name="Daum C."/>
            <person name="Ezra D."/>
            <person name="Gonzalez J."/>
            <person name="Henrissat B."/>
            <person name="Kuo A."/>
            <person name="Liang C."/>
            <person name="Lipzen A."/>
            <person name="Lutzoni F."/>
            <person name="Magnuson J."/>
            <person name="Mondo S."/>
            <person name="Nolan M."/>
            <person name="Ohm R."/>
            <person name="Pangilinan J."/>
            <person name="Park H.-J."/>
            <person name="Ramirez L."/>
            <person name="Alfaro M."/>
            <person name="Sun H."/>
            <person name="Tritt A."/>
            <person name="Yoshinaga Y."/>
            <person name="Zwiers L.-H."/>
            <person name="Turgeon B."/>
            <person name="Goodwin S."/>
            <person name="Spatafora J."/>
            <person name="Crous P."/>
            <person name="Grigoriev I."/>
        </authorList>
    </citation>
    <scope>NUCLEOTIDE SEQUENCE [LARGE SCALE GENOMIC DNA]</scope>
    <source>
        <strain evidence="4">CECT 20119</strain>
    </source>
</reference>
<dbReference type="PANTHER" id="PTHR14187:SF82">
    <property type="entry name" value="FAMILY CHAPERONE, PUTATIVE (AFU_ORTHOLOGUE AFUA_7G08575)-RELATED"/>
    <property type="match status" value="1"/>
</dbReference>
<dbReference type="OrthoDB" id="2963168at2759"/>
<evidence type="ECO:0000256" key="2">
    <source>
        <dbReference type="ARBA" id="ARBA00022840"/>
    </source>
</evidence>
<dbReference type="PANTHER" id="PTHR14187">
    <property type="entry name" value="ALPHA KINASE/ELONGATION FACTOR 2 KINASE"/>
    <property type="match status" value="1"/>
</dbReference>
<dbReference type="Gene3D" id="3.30.420.40">
    <property type="match status" value="2"/>
</dbReference>
<dbReference type="GO" id="GO:0140662">
    <property type="term" value="F:ATP-dependent protein folding chaperone"/>
    <property type="evidence" value="ECO:0007669"/>
    <property type="project" value="InterPro"/>
</dbReference>
<evidence type="ECO:0000313" key="3">
    <source>
        <dbReference type="EMBL" id="KAF2227835.1"/>
    </source>
</evidence>
<keyword evidence="1" id="KW-0547">Nucleotide-binding</keyword>
<dbReference type="InterPro" id="IPR043129">
    <property type="entry name" value="ATPase_NBD"/>
</dbReference>
<organism evidence="3 4">
    <name type="scientific">Elsinoe ampelina</name>
    <dbReference type="NCBI Taxonomy" id="302913"/>
    <lineage>
        <taxon>Eukaryota</taxon>
        <taxon>Fungi</taxon>
        <taxon>Dikarya</taxon>
        <taxon>Ascomycota</taxon>
        <taxon>Pezizomycotina</taxon>
        <taxon>Dothideomycetes</taxon>
        <taxon>Dothideomycetidae</taxon>
        <taxon>Myriangiales</taxon>
        <taxon>Elsinoaceae</taxon>
        <taxon>Elsinoe</taxon>
    </lineage>
</organism>
<evidence type="ECO:0000256" key="1">
    <source>
        <dbReference type="ARBA" id="ARBA00022741"/>
    </source>
</evidence>
<evidence type="ECO:0000313" key="4">
    <source>
        <dbReference type="Proteomes" id="UP000799538"/>
    </source>
</evidence>
<keyword evidence="4" id="KW-1185">Reference proteome</keyword>
<dbReference type="GO" id="GO:0005524">
    <property type="term" value="F:ATP binding"/>
    <property type="evidence" value="ECO:0007669"/>
    <property type="project" value="UniProtKB-KW"/>
</dbReference>
<dbReference type="EMBL" id="ML992501">
    <property type="protein sequence ID" value="KAF2227835.1"/>
    <property type="molecule type" value="Genomic_DNA"/>
</dbReference>
<dbReference type="Proteomes" id="UP000799538">
    <property type="component" value="Unassembled WGS sequence"/>
</dbReference>
<proteinExistence type="predicted"/>
<gene>
    <name evidence="3" type="ORF">BDZ85DRAFT_254962</name>
</gene>
<dbReference type="AlphaFoldDB" id="A0A6A6GQ22"/>
<name>A0A6A6GQ22_9PEZI</name>
<dbReference type="Gene3D" id="3.90.640.10">
    <property type="entry name" value="Actin, Chain A, domain 4"/>
    <property type="match status" value="1"/>
</dbReference>